<evidence type="ECO:0000313" key="7">
    <source>
        <dbReference type="Proteomes" id="UP000031668"/>
    </source>
</evidence>
<dbReference type="PANTHER" id="PTHR11570">
    <property type="entry name" value="S-ADENOSYLMETHIONINE DECARBOXYLASE"/>
    <property type="match status" value="1"/>
</dbReference>
<evidence type="ECO:0000313" key="6">
    <source>
        <dbReference type="EMBL" id="KII65887.1"/>
    </source>
</evidence>
<evidence type="ECO:0000256" key="1">
    <source>
        <dbReference type="ARBA" id="ARBA00004911"/>
    </source>
</evidence>
<dbReference type="AlphaFoldDB" id="A0A0C2MW88"/>
<dbReference type="Gene3D" id="3.30.360.50">
    <property type="entry name" value="S-adenosylmethionine decarboxylase"/>
    <property type="match status" value="1"/>
</dbReference>
<dbReference type="UniPathway" id="UPA00331">
    <property type="reaction ID" value="UER00451"/>
</dbReference>
<evidence type="ECO:0000256" key="5">
    <source>
        <dbReference type="ARBA" id="ARBA00048112"/>
    </source>
</evidence>
<evidence type="ECO:0000256" key="4">
    <source>
        <dbReference type="ARBA" id="ARBA00023115"/>
    </source>
</evidence>
<protein>
    <submittedName>
        <fullName evidence="6">S-adenosylmethionine decarboxylase proenzyme</fullName>
    </submittedName>
</protein>
<dbReference type="PANTHER" id="PTHR11570:SF0">
    <property type="entry name" value="S-ADENOSYLMETHIONINE DECARBOXYLASE PROENZYME"/>
    <property type="match status" value="1"/>
</dbReference>
<sequence>MVVADDFFEGAEKVLQLSIAVESGKGLLELQKEEWDKILDLMGAKILSKCSVDNADSYVLNESFMFVSKDTFIAKTCGLSTLLSALPLIKSVIETRSDRWSISNVLYCRKSFARPLDQKYPHNSPEAEKDYTFAHFPEGSWFDFGTNHHTNGWSIFVYNNKILDGYFGGTRVELNMYNFDQQTCEMFSRSTYSNPDVEMRKAAEIEKLMPKATLDDHAFEPCGYSVNGLRGSDYFTLHVTPQISCAYASFETNLSLAEDQGACFRILNVLKPKSFIMTIICPPIYEVNAQSLIRGLGQVYEIKKKEYLVLEKNLVFYCWF</sequence>
<accession>A0A0C2MW88</accession>
<dbReference type="GO" id="GO:0008295">
    <property type="term" value="P:spermidine biosynthetic process"/>
    <property type="evidence" value="ECO:0007669"/>
    <property type="project" value="UniProtKB-KW"/>
</dbReference>
<proteinExistence type="inferred from homology"/>
<dbReference type="InterPro" id="IPR048283">
    <property type="entry name" value="AdoMetDC-like"/>
</dbReference>
<comment type="caution">
    <text evidence="6">The sequence shown here is derived from an EMBL/GenBank/DDBJ whole genome shotgun (WGS) entry which is preliminary data.</text>
</comment>
<comment type="similarity">
    <text evidence="2">Belongs to the eukaryotic AdoMetDC family.</text>
</comment>
<keyword evidence="3" id="KW-0745">Spermidine biosynthesis</keyword>
<comment type="pathway">
    <text evidence="1">Amine and polyamine biosynthesis; S-adenosylmethioninamine biosynthesis; S-adenosylmethioninamine from S-adenosyl-L-methionine: step 1/1.</text>
</comment>
<dbReference type="Pfam" id="PF01536">
    <property type="entry name" value="SAM_decarbox"/>
    <property type="match status" value="1"/>
</dbReference>
<dbReference type="Proteomes" id="UP000031668">
    <property type="component" value="Unassembled WGS sequence"/>
</dbReference>
<name>A0A0C2MW88_THEKT</name>
<dbReference type="InterPro" id="IPR016067">
    <property type="entry name" value="S-AdoMet_deCO2ase_core"/>
</dbReference>
<comment type="catalytic activity">
    <reaction evidence="5">
        <text>S-adenosyl-L-methionine + H(+) = S-adenosyl 3-(methylsulfanyl)propylamine + CO2</text>
        <dbReference type="Rhea" id="RHEA:15981"/>
        <dbReference type="ChEBI" id="CHEBI:15378"/>
        <dbReference type="ChEBI" id="CHEBI:16526"/>
        <dbReference type="ChEBI" id="CHEBI:57443"/>
        <dbReference type="ChEBI" id="CHEBI:59789"/>
        <dbReference type="EC" id="4.1.1.50"/>
    </reaction>
</comment>
<evidence type="ECO:0000256" key="2">
    <source>
        <dbReference type="ARBA" id="ARBA00008466"/>
    </source>
</evidence>
<dbReference type="OMA" id="TYFASHR"/>
<dbReference type="GO" id="GO:0004014">
    <property type="term" value="F:adenosylmethionine decarboxylase activity"/>
    <property type="evidence" value="ECO:0007669"/>
    <property type="project" value="UniProtKB-EC"/>
</dbReference>
<dbReference type="OrthoDB" id="1068353at2759"/>
<keyword evidence="7" id="KW-1185">Reference proteome</keyword>
<dbReference type="GO" id="GO:0006597">
    <property type="term" value="P:spermine biosynthetic process"/>
    <property type="evidence" value="ECO:0007669"/>
    <property type="project" value="TreeGrafter"/>
</dbReference>
<keyword evidence="4" id="KW-0620">Polyamine biosynthesis</keyword>
<dbReference type="SUPFAM" id="SSF56276">
    <property type="entry name" value="S-adenosylmethionine decarboxylase"/>
    <property type="match status" value="1"/>
</dbReference>
<evidence type="ECO:0000256" key="3">
    <source>
        <dbReference type="ARBA" id="ARBA00023066"/>
    </source>
</evidence>
<dbReference type="GO" id="GO:0005829">
    <property type="term" value="C:cytosol"/>
    <property type="evidence" value="ECO:0007669"/>
    <property type="project" value="TreeGrafter"/>
</dbReference>
<dbReference type="Gene3D" id="3.60.90.10">
    <property type="entry name" value="S-adenosylmethionine decarboxylase"/>
    <property type="match status" value="1"/>
</dbReference>
<gene>
    <name evidence="6" type="ORF">RF11_03281</name>
</gene>
<dbReference type="EMBL" id="JWZT01003673">
    <property type="protein sequence ID" value="KII65887.1"/>
    <property type="molecule type" value="Genomic_DNA"/>
</dbReference>
<organism evidence="6 7">
    <name type="scientific">Thelohanellus kitauei</name>
    <name type="common">Myxosporean</name>
    <dbReference type="NCBI Taxonomy" id="669202"/>
    <lineage>
        <taxon>Eukaryota</taxon>
        <taxon>Metazoa</taxon>
        <taxon>Cnidaria</taxon>
        <taxon>Myxozoa</taxon>
        <taxon>Myxosporea</taxon>
        <taxon>Bivalvulida</taxon>
        <taxon>Platysporina</taxon>
        <taxon>Myxobolidae</taxon>
        <taxon>Thelohanellus</taxon>
    </lineage>
</organism>
<reference evidence="6 7" key="1">
    <citation type="journal article" date="2014" name="Genome Biol. Evol.">
        <title>The genome of the myxosporean Thelohanellus kitauei shows adaptations to nutrient acquisition within its fish host.</title>
        <authorList>
            <person name="Yang Y."/>
            <person name="Xiong J."/>
            <person name="Zhou Z."/>
            <person name="Huo F."/>
            <person name="Miao W."/>
            <person name="Ran C."/>
            <person name="Liu Y."/>
            <person name="Zhang J."/>
            <person name="Feng J."/>
            <person name="Wang M."/>
            <person name="Wang M."/>
            <person name="Wang L."/>
            <person name="Yao B."/>
        </authorList>
    </citation>
    <scope>NUCLEOTIDE SEQUENCE [LARGE SCALE GENOMIC DNA]</scope>
    <source>
        <strain evidence="6">Wuqing</strain>
    </source>
</reference>